<dbReference type="InterPro" id="IPR006059">
    <property type="entry name" value="SBP"/>
</dbReference>
<dbReference type="PANTHER" id="PTHR30061:SF50">
    <property type="entry name" value="MALTOSE_MALTODEXTRIN-BINDING PERIPLASMIC PROTEIN"/>
    <property type="match status" value="1"/>
</dbReference>
<comment type="similarity">
    <text evidence="1">Belongs to the bacterial solute-binding protein 1 family.</text>
</comment>
<name>A0ABY7ZTP6_9ACTN</name>
<organism evidence="5 6">
    <name type="scientific">Micromonospora cathayae</name>
    <dbReference type="NCBI Taxonomy" id="3028804"/>
    <lineage>
        <taxon>Bacteria</taxon>
        <taxon>Bacillati</taxon>
        <taxon>Actinomycetota</taxon>
        <taxon>Actinomycetes</taxon>
        <taxon>Micromonosporales</taxon>
        <taxon>Micromonosporaceae</taxon>
        <taxon>Micromonospora</taxon>
    </lineage>
</organism>
<dbReference type="EMBL" id="CP118615">
    <property type="protein sequence ID" value="WDZ85863.1"/>
    <property type="molecule type" value="Genomic_DNA"/>
</dbReference>
<keyword evidence="3 4" id="KW-0732">Signal</keyword>
<keyword evidence="6" id="KW-1185">Reference proteome</keyword>
<dbReference type="PROSITE" id="PS51257">
    <property type="entry name" value="PROKAR_LIPOPROTEIN"/>
    <property type="match status" value="1"/>
</dbReference>
<dbReference type="Pfam" id="PF13416">
    <property type="entry name" value="SBP_bac_8"/>
    <property type="match status" value="1"/>
</dbReference>
<sequence length="176" mass="18000">MTGPSRRRHLAAVAVMALAVAAGTACSPSADDPGGDDSYLVWDPYPQFADDSAWVALLRRCGSATGVTVERTGHDTTDLTNKALLAAQQGNSPDVLIVDNPVVSTLAEAGVLTTTDDNELDVSAMAANLLGAGQSGGSTYGVPIGANTLALYYNRDLLSAAGVDPATISGRPAVRR</sequence>
<evidence type="ECO:0000256" key="1">
    <source>
        <dbReference type="ARBA" id="ARBA00008520"/>
    </source>
</evidence>
<protein>
    <submittedName>
        <fullName evidence="5">Extracellular solute-binding protein</fullName>
    </submittedName>
</protein>
<dbReference type="Proteomes" id="UP001219605">
    <property type="component" value="Chromosome"/>
</dbReference>
<evidence type="ECO:0000256" key="3">
    <source>
        <dbReference type="ARBA" id="ARBA00022729"/>
    </source>
</evidence>
<dbReference type="RefSeq" id="WP_275032624.1">
    <property type="nucleotide sequence ID" value="NZ_CP118615.1"/>
</dbReference>
<gene>
    <name evidence="5" type="ORF">PVK37_05355</name>
</gene>
<dbReference type="PROSITE" id="PS51318">
    <property type="entry name" value="TAT"/>
    <property type="match status" value="1"/>
</dbReference>
<keyword evidence="2" id="KW-0813">Transport</keyword>
<feature type="signal peptide" evidence="4">
    <location>
        <begin position="1"/>
        <end position="30"/>
    </location>
</feature>
<evidence type="ECO:0000256" key="2">
    <source>
        <dbReference type="ARBA" id="ARBA00022448"/>
    </source>
</evidence>
<dbReference type="InterPro" id="IPR006311">
    <property type="entry name" value="TAT_signal"/>
</dbReference>
<proteinExistence type="inferred from homology"/>
<evidence type="ECO:0000313" key="6">
    <source>
        <dbReference type="Proteomes" id="UP001219605"/>
    </source>
</evidence>
<accession>A0ABY7ZTP6</accession>
<dbReference type="PANTHER" id="PTHR30061">
    <property type="entry name" value="MALTOSE-BINDING PERIPLASMIC PROTEIN"/>
    <property type="match status" value="1"/>
</dbReference>
<reference evidence="5 6" key="1">
    <citation type="submission" date="2023-02" db="EMBL/GenBank/DDBJ databases">
        <authorList>
            <person name="Mo P."/>
        </authorList>
    </citation>
    <scope>NUCLEOTIDE SEQUENCE [LARGE SCALE GENOMIC DNA]</scope>
    <source>
        <strain evidence="5 6">HUAS 3</strain>
    </source>
</reference>
<dbReference type="Gene3D" id="3.40.190.10">
    <property type="entry name" value="Periplasmic binding protein-like II"/>
    <property type="match status" value="2"/>
</dbReference>
<feature type="chain" id="PRO_5046683657" evidence="4">
    <location>
        <begin position="31"/>
        <end position="176"/>
    </location>
</feature>
<evidence type="ECO:0000313" key="5">
    <source>
        <dbReference type="EMBL" id="WDZ85863.1"/>
    </source>
</evidence>
<evidence type="ECO:0000256" key="4">
    <source>
        <dbReference type="SAM" id="SignalP"/>
    </source>
</evidence>
<dbReference type="SUPFAM" id="SSF53850">
    <property type="entry name" value="Periplasmic binding protein-like II"/>
    <property type="match status" value="1"/>
</dbReference>